<protein>
    <submittedName>
        <fullName evidence="1">Flavin-dependent thymidylate synthase</fullName>
    </submittedName>
</protein>
<dbReference type="InterPro" id="IPR003669">
    <property type="entry name" value="Thymidylate_synthase_ThyX"/>
</dbReference>
<dbReference type="SUPFAM" id="SSF69796">
    <property type="entry name" value="Thymidylate synthase-complementing protein Thy1"/>
    <property type="match status" value="1"/>
</dbReference>
<dbReference type="PANTHER" id="PTHR34934:SF1">
    <property type="entry name" value="FLAVIN-DEPENDENT THYMIDYLATE SYNTHASE"/>
    <property type="match status" value="1"/>
</dbReference>
<dbReference type="GO" id="GO:0070402">
    <property type="term" value="F:NADPH binding"/>
    <property type="evidence" value="ECO:0007669"/>
    <property type="project" value="TreeGrafter"/>
</dbReference>
<dbReference type="GO" id="GO:0050660">
    <property type="term" value="F:flavin adenine dinucleotide binding"/>
    <property type="evidence" value="ECO:0007669"/>
    <property type="project" value="InterPro"/>
</dbReference>
<reference evidence="1 2" key="1">
    <citation type="submission" date="2020-07" db="EMBL/GenBank/DDBJ databases">
        <title>Taxonomic proposal: Crassvirales, a new order of highly abundant and diverse bacterial viruses.</title>
        <authorList>
            <person name="Shkoporov A.N."/>
            <person name="Stockdale S.R."/>
            <person name="Guerin E."/>
            <person name="Ross R.P."/>
            <person name="Hill C."/>
        </authorList>
    </citation>
    <scope>NUCLEOTIDE SEQUENCE [LARGE SCALE GENOMIC DNA]</scope>
</reference>
<dbReference type="GO" id="GO:0050797">
    <property type="term" value="F:thymidylate synthase (FAD) activity"/>
    <property type="evidence" value="ECO:0007669"/>
    <property type="project" value="InterPro"/>
</dbReference>
<dbReference type="Pfam" id="PF02511">
    <property type="entry name" value="Thy1"/>
    <property type="match status" value="1"/>
</dbReference>
<dbReference type="GO" id="GO:0004799">
    <property type="term" value="F:thymidylate synthase activity"/>
    <property type="evidence" value="ECO:0007669"/>
    <property type="project" value="TreeGrafter"/>
</dbReference>
<dbReference type="Gene3D" id="3.30.1360.170">
    <property type="match status" value="2"/>
</dbReference>
<dbReference type="CDD" id="cd20175">
    <property type="entry name" value="ThyX"/>
    <property type="match status" value="1"/>
</dbReference>
<sequence length="303" mass="35716">MRIIKPSFEIWDQEEGLEGIYKQIERAGRVCYKSEDKITEDSAKEFVERMIKSGHGAMLEHGTVYLKIPYGTMDDRGEFSNEPIVIKYIDNPYSVVMNNSENDYWYITSNYRVIIENGWIDDLQYLCEPTEFHAKRITVHFVCDRGVSHEFVRHRVMSFAQESTRYCNYSKDKFGNELTYICPCWLDYDRVQELTEIANRDNKEVYRMGHDESLSMEERGLCSFVYDMSNHEHGYLFQISVGWKPQEARAVLPNALKTELVMTGFVSDWEHFFKLRDAGSAHPQARELVHPLHEEFKNRNLLK</sequence>
<evidence type="ECO:0000313" key="1">
    <source>
        <dbReference type="EMBL" id="QOR59543.1"/>
    </source>
</evidence>
<dbReference type="GO" id="GO:0006231">
    <property type="term" value="P:dTMP biosynthetic process"/>
    <property type="evidence" value="ECO:0007669"/>
    <property type="project" value="InterPro"/>
</dbReference>
<dbReference type="InterPro" id="IPR036098">
    <property type="entry name" value="Thymidylate_synthase_ThyX_sf"/>
</dbReference>
<dbReference type="GeneID" id="65130150"/>
<evidence type="ECO:0000313" key="2">
    <source>
        <dbReference type="Proteomes" id="UP000594161"/>
    </source>
</evidence>
<dbReference type="PROSITE" id="PS51331">
    <property type="entry name" value="THYX"/>
    <property type="match status" value="1"/>
</dbReference>
<dbReference type="KEGG" id="vg:65130150"/>
<dbReference type="PANTHER" id="PTHR34934">
    <property type="entry name" value="FLAVIN-DEPENDENT THYMIDYLATE SYNTHASE"/>
    <property type="match status" value="1"/>
</dbReference>
<name>A0A7M1RYN2_9CAUD</name>
<accession>A0A7M1RYN2</accession>
<proteinExistence type="predicted"/>
<keyword evidence="2" id="KW-1185">Reference proteome</keyword>
<dbReference type="EMBL" id="MT774391">
    <property type="protein sequence ID" value="QOR59543.1"/>
    <property type="molecule type" value="Genomic_DNA"/>
</dbReference>
<dbReference type="RefSeq" id="YP_010111701.1">
    <property type="nucleotide sequence ID" value="NC_055884.1"/>
</dbReference>
<organism evidence="1 2">
    <name type="scientific">uncultured phage cr126_1</name>
    <dbReference type="NCBI Taxonomy" id="2772075"/>
    <lineage>
        <taxon>Viruses</taxon>
        <taxon>Duplodnaviria</taxon>
        <taxon>Heunggongvirae</taxon>
        <taxon>Uroviricota</taxon>
        <taxon>Caudoviricetes</taxon>
        <taxon>Crassvirales</taxon>
        <taxon>Steigviridae</taxon>
        <taxon>Asinivirinae</taxon>
        <taxon>Kolpuevirus</taxon>
        <taxon>Kolpuevirus hominis</taxon>
    </lineage>
</organism>
<dbReference type="Proteomes" id="UP000594161">
    <property type="component" value="Segment"/>
</dbReference>